<feature type="binding site" evidence="4">
    <location>
        <position position="186"/>
    </location>
    <ligand>
        <name>Fe cation</name>
        <dbReference type="ChEBI" id="CHEBI:24875"/>
        <label>1</label>
    </ligand>
</feature>
<gene>
    <name evidence="6" type="primary">nrdB</name>
    <name evidence="6" type="ORF">MBHS_04771</name>
</gene>
<name>A0A1H6FFM2_9GAMM</name>
<keyword evidence="2 4" id="KW-0479">Metal-binding</keyword>
<evidence type="ECO:0000256" key="5">
    <source>
        <dbReference type="SAM" id="MobiDB-lite"/>
    </source>
</evidence>
<dbReference type="RefSeq" id="WP_103922385.1">
    <property type="nucleotide sequence ID" value="NZ_FMSV02000556.1"/>
</dbReference>
<dbReference type="GO" id="GO:0009263">
    <property type="term" value="P:deoxyribonucleotide biosynthetic process"/>
    <property type="evidence" value="ECO:0007669"/>
    <property type="project" value="UniProtKB-KW"/>
</dbReference>
<feature type="binding site" evidence="4">
    <location>
        <position position="295"/>
    </location>
    <ligand>
        <name>Fe cation</name>
        <dbReference type="ChEBI" id="CHEBI:24875"/>
        <label>2</label>
    </ligand>
</feature>
<feature type="binding site" evidence="4">
    <location>
        <position position="183"/>
    </location>
    <ligand>
        <name>Fe cation</name>
        <dbReference type="ChEBI" id="CHEBI:24875"/>
        <label>1</label>
    </ligand>
</feature>
<feature type="compositionally biased region" description="Polar residues" evidence="5">
    <location>
        <begin position="39"/>
        <end position="54"/>
    </location>
</feature>
<accession>A0A1H6FFM2</accession>
<protein>
    <recommendedName>
        <fullName evidence="2">Ribonucleoside-diphosphate reductase subunit beta</fullName>
        <ecNumber evidence="2">1.17.4.1</ecNumber>
    </recommendedName>
</protein>
<comment type="similarity">
    <text evidence="1 2">Belongs to the ribonucleoside diphosphate reductase small chain family.</text>
</comment>
<evidence type="ECO:0000256" key="2">
    <source>
        <dbReference type="PIRNR" id="PIRNR000355"/>
    </source>
</evidence>
<feature type="binding site" evidence="4">
    <location>
        <position position="258"/>
    </location>
    <ligand>
        <name>Fe cation</name>
        <dbReference type="ChEBI" id="CHEBI:24875"/>
        <label>2</label>
    </ligand>
</feature>
<dbReference type="SUPFAM" id="SSF47240">
    <property type="entry name" value="Ferritin-like"/>
    <property type="match status" value="1"/>
</dbReference>
<dbReference type="AlphaFoldDB" id="A0A1H6FFM2"/>
<evidence type="ECO:0000313" key="7">
    <source>
        <dbReference type="Proteomes" id="UP000236724"/>
    </source>
</evidence>
<dbReference type="InterPro" id="IPR012348">
    <property type="entry name" value="RNR-like"/>
</dbReference>
<dbReference type="PIRSF" id="PIRSF000355">
    <property type="entry name" value="NrdB"/>
    <property type="match status" value="1"/>
</dbReference>
<feature type="binding site" evidence="4">
    <location>
        <position position="152"/>
    </location>
    <ligand>
        <name>Fe cation</name>
        <dbReference type="ChEBI" id="CHEBI:24875"/>
        <label>1</label>
    </ligand>
</feature>
<proteinExistence type="inferred from homology"/>
<sequence length="413" mass="47103">MTDSANTRFVPPSPPQTGTFKAPEPAAPKAAPPPAKAENTSVQTPPESSTLNSKKSSRDPAIASSLNRVTIGNKAPHADDIRIIGGKNYDVRQPVPIKYPAVREHFLSARNNFWTPHEIAMGDDKIQWNTGDLTEEEIWMFKCNISYLTASDNLVPDNLDNAILAQITASEMRQYMRWQIAEESNHIESYFFILESFGLDEKGQGQIFSLYQDVPELVNKLNWNLDFTNNVVNCEHPQGSREANRALMEDLISYYVFEYLFFPLGFSQVFALARQGKLRNTAQQYQYIWRDENLHAINGRWMILQIIRENPELWDASMQVRTREIINEAVKLETAFGSACMPNGGIPGLSVKSYTQYAQLMGDNLLKTLGLNPLFNIKEHPMSWLSEYEMKQEVNFFEGRVRDYRVGSSLDWD</sequence>
<evidence type="ECO:0000256" key="3">
    <source>
        <dbReference type="PIRSR" id="PIRSR000355-1"/>
    </source>
</evidence>
<keyword evidence="2 4" id="KW-0408">Iron</keyword>
<evidence type="ECO:0000313" key="6">
    <source>
        <dbReference type="EMBL" id="SEH08878.1"/>
    </source>
</evidence>
<keyword evidence="2 6" id="KW-0560">Oxidoreductase</keyword>
<dbReference type="InterPro" id="IPR033909">
    <property type="entry name" value="RNR_small"/>
</dbReference>
<feature type="active site" evidence="3">
    <location>
        <position position="190"/>
    </location>
</feature>
<dbReference type="InterPro" id="IPR009078">
    <property type="entry name" value="Ferritin-like_SF"/>
</dbReference>
<dbReference type="PANTHER" id="PTHR23409">
    <property type="entry name" value="RIBONUCLEOSIDE-DIPHOSPHATE REDUCTASE SMALL CHAIN"/>
    <property type="match status" value="1"/>
</dbReference>
<evidence type="ECO:0000256" key="1">
    <source>
        <dbReference type="ARBA" id="ARBA00009303"/>
    </source>
</evidence>
<comment type="cofactor">
    <cofactor evidence="2 4">
        <name>Fe cation</name>
        <dbReference type="ChEBI" id="CHEBI:24875"/>
    </cofactor>
    <text evidence="2 4">Binds 2 iron ions per subunit.</text>
</comment>
<feature type="binding site" evidence="4">
    <location>
        <position position="292"/>
    </location>
    <ligand>
        <name>Fe cation</name>
        <dbReference type="ChEBI" id="CHEBI:24875"/>
        <label>2</label>
    </ligand>
</feature>
<dbReference type="InterPro" id="IPR000358">
    <property type="entry name" value="RNR_small_fam"/>
</dbReference>
<comment type="catalytic activity">
    <reaction evidence="2">
        <text>a 2'-deoxyribonucleoside 5'-diphosphate + [thioredoxin]-disulfide + H2O = a ribonucleoside 5'-diphosphate + [thioredoxin]-dithiol</text>
        <dbReference type="Rhea" id="RHEA:23252"/>
        <dbReference type="Rhea" id="RHEA-COMP:10698"/>
        <dbReference type="Rhea" id="RHEA-COMP:10700"/>
        <dbReference type="ChEBI" id="CHEBI:15377"/>
        <dbReference type="ChEBI" id="CHEBI:29950"/>
        <dbReference type="ChEBI" id="CHEBI:50058"/>
        <dbReference type="ChEBI" id="CHEBI:57930"/>
        <dbReference type="ChEBI" id="CHEBI:73316"/>
        <dbReference type="EC" id="1.17.4.1"/>
    </reaction>
</comment>
<dbReference type="EC" id="1.17.4.1" evidence="2"/>
<dbReference type="Gene3D" id="1.10.620.20">
    <property type="entry name" value="Ribonucleotide Reductase, subunit A"/>
    <property type="match status" value="1"/>
</dbReference>
<dbReference type="OrthoDB" id="9766544at2"/>
<dbReference type="CDD" id="cd01049">
    <property type="entry name" value="RNRR2"/>
    <property type="match status" value="1"/>
</dbReference>
<organism evidence="6 7">
    <name type="scientific">Candidatus Venteria ishoeyi</name>
    <dbReference type="NCBI Taxonomy" id="1899563"/>
    <lineage>
        <taxon>Bacteria</taxon>
        <taxon>Pseudomonadati</taxon>
        <taxon>Pseudomonadota</taxon>
        <taxon>Gammaproteobacteria</taxon>
        <taxon>Thiotrichales</taxon>
        <taxon>Thiotrichaceae</taxon>
        <taxon>Venteria</taxon>
    </lineage>
</organism>
<dbReference type="Pfam" id="PF00268">
    <property type="entry name" value="Ribonuc_red_sm"/>
    <property type="match status" value="1"/>
</dbReference>
<dbReference type="GO" id="GO:0046872">
    <property type="term" value="F:metal ion binding"/>
    <property type="evidence" value="ECO:0007669"/>
    <property type="project" value="UniProtKB-KW"/>
</dbReference>
<dbReference type="Proteomes" id="UP000236724">
    <property type="component" value="Unassembled WGS sequence"/>
</dbReference>
<dbReference type="GO" id="GO:0004748">
    <property type="term" value="F:ribonucleoside-diphosphate reductase activity, thioredoxin disulfide as acceptor"/>
    <property type="evidence" value="ECO:0007669"/>
    <property type="project" value="UniProtKB-EC"/>
</dbReference>
<feature type="region of interest" description="Disordered" evidence="5">
    <location>
        <begin position="1"/>
        <end position="68"/>
    </location>
</feature>
<evidence type="ECO:0000256" key="4">
    <source>
        <dbReference type="PIRSR" id="PIRSR000355-2"/>
    </source>
</evidence>
<keyword evidence="7" id="KW-1185">Reference proteome</keyword>
<reference evidence="6 7" key="1">
    <citation type="submission" date="2016-10" db="EMBL/GenBank/DDBJ databases">
        <authorList>
            <person name="de Groot N.N."/>
        </authorList>
    </citation>
    <scope>NUCLEOTIDE SEQUENCE [LARGE SCALE GENOMIC DNA]</scope>
    <source>
        <strain evidence="6">MBHS1</strain>
    </source>
</reference>
<keyword evidence="2" id="KW-0215">Deoxyribonucleotide synthesis</keyword>
<dbReference type="UniPathway" id="UPA00326"/>
<dbReference type="PANTHER" id="PTHR23409:SF18">
    <property type="entry name" value="RIBONUCLEOSIDE-DIPHOSPHATE REDUCTASE SUBUNIT M2"/>
    <property type="match status" value="1"/>
</dbReference>
<feature type="binding site" evidence="4">
    <location>
        <position position="183"/>
    </location>
    <ligand>
        <name>Fe cation</name>
        <dbReference type="ChEBI" id="CHEBI:24875"/>
        <label>2</label>
    </ligand>
</feature>
<dbReference type="EMBL" id="FMSV02000556">
    <property type="protein sequence ID" value="SEH08878.1"/>
    <property type="molecule type" value="Genomic_DNA"/>
</dbReference>
<comment type="function">
    <text evidence="2">Provides the precursors necessary for DNA synthesis. Catalyzes the biosynthesis of deoxyribonucleotides from the corresponding ribonucleotides.</text>
</comment>